<evidence type="ECO:0000259" key="8">
    <source>
        <dbReference type="PROSITE" id="PS50072"/>
    </source>
</evidence>
<dbReference type="FunFam" id="2.40.100.10:FF:000025">
    <property type="entry name" value="Peptidyl-prolyl cis-trans isomerase CYP19-2"/>
    <property type="match status" value="1"/>
</dbReference>
<reference evidence="9" key="1">
    <citation type="journal article" date="2019" name="G3 (Bethesda)">
        <title>Genome Assemblies of Two Rare Opportunistic Yeast Pathogens: Diutina rugosa (syn. Candida rugosa) and Trichomonascus ciferrii (syn. Candida ciferrii).</title>
        <authorList>
            <person name="Mixao V."/>
            <person name="Saus E."/>
            <person name="Hansen A.P."/>
            <person name="Lass-Florl C."/>
            <person name="Gabaldon T."/>
        </authorList>
    </citation>
    <scope>NUCLEOTIDE SEQUENCE</scope>
    <source>
        <strain evidence="9">CBS 4856</strain>
    </source>
</reference>
<keyword evidence="10" id="KW-1185">Reference proteome</keyword>
<evidence type="ECO:0000256" key="7">
    <source>
        <dbReference type="PROSITE-ProRule" id="PRU00339"/>
    </source>
</evidence>
<evidence type="ECO:0000256" key="1">
    <source>
        <dbReference type="ARBA" id="ARBA00000971"/>
    </source>
</evidence>
<protein>
    <recommendedName>
        <fullName evidence="2">peptidylprolyl isomerase</fullName>
        <ecNumber evidence="2">5.2.1.8</ecNumber>
    </recommendedName>
</protein>
<feature type="domain" description="PPIase cyclophilin-type" evidence="8">
    <location>
        <begin position="33"/>
        <end position="186"/>
    </location>
</feature>
<dbReference type="PANTHER" id="PTHR11071:SF561">
    <property type="entry name" value="PEPTIDYL-PROLYL CIS-TRANS ISOMERASE D-RELATED"/>
    <property type="match status" value="1"/>
</dbReference>
<dbReference type="PRINTS" id="PR00153">
    <property type="entry name" value="CSAPPISMRASE"/>
</dbReference>
<evidence type="ECO:0000256" key="4">
    <source>
        <dbReference type="ARBA" id="ARBA00022803"/>
    </source>
</evidence>
<dbReference type="GO" id="GO:0051082">
    <property type="term" value="F:unfolded protein binding"/>
    <property type="evidence" value="ECO:0007669"/>
    <property type="project" value="UniProtKB-ARBA"/>
</dbReference>
<dbReference type="FunFam" id="1.25.40.10:FF:000029">
    <property type="entry name" value="peptidyl-prolyl cis-trans isomerase D"/>
    <property type="match status" value="1"/>
</dbReference>
<dbReference type="GO" id="GO:0003755">
    <property type="term" value="F:peptidyl-prolyl cis-trans isomerase activity"/>
    <property type="evidence" value="ECO:0007669"/>
    <property type="project" value="UniProtKB-KW"/>
</dbReference>
<dbReference type="Pfam" id="PF00160">
    <property type="entry name" value="Pro_isomerase"/>
    <property type="match status" value="1"/>
</dbReference>
<comment type="caution">
    <text evidence="9">The sequence shown here is derived from an EMBL/GenBank/DDBJ whole genome shotgun (WGS) entry which is preliminary data.</text>
</comment>
<evidence type="ECO:0000313" key="9">
    <source>
        <dbReference type="EMBL" id="KAA8906919.1"/>
    </source>
</evidence>
<evidence type="ECO:0000256" key="6">
    <source>
        <dbReference type="ARBA" id="ARBA00023235"/>
    </source>
</evidence>
<evidence type="ECO:0000256" key="3">
    <source>
        <dbReference type="ARBA" id="ARBA00022737"/>
    </source>
</evidence>
<dbReference type="EC" id="5.2.1.8" evidence="2"/>
<name>A0A642UWT1_9ASCO</name>
<accession>A0A642UWT1</accession>
<dbReference type="SUPFAM" id="SSF50891">
    <property type="entry name" value="Cyclophilin-like"/>
    <property type="match status" value="1"/>
</dbReference>
<dbReference type="InterPro" id="IPR020892">
    <property type="entry name" value="Cyclophilin-type_PPIase_CS"/>
</dbReference>
<dbReference type="SMART" id="SM00028">
    <property type="entry name" value="TPR"/>
    <property type="match status" value="3"/>
</dbReference>
<keyword evidence="6" id="KW-0413">Isomerase</keyword>
<dbReference type="GO" id="GO:0005737">
    <property type="term" value="C:cytoplasm"/>
    <property type="evidence" value="ECO:0007669"/>
    <property type="project" value="TreeGrafter"/>
</dbReference>
<comment type="catalytic activity">
    <reaction evidence="1">
        <text>[protein]-peptidylproline (omega=180) = [protein]-peptidylproline (omega=0)</text>
        <dbReference type="Rhea" id="RHEA:16237"/>
        <dbReference type="Rhea" id="RHEA-COMP:10747"/>
        <dbReference type="Rhea" id="RHEA-COMP:10748"/>
        <dbReference type="ChEBI" id="CHEBI:83833"/>
        <dbReference type="ChEBI" id="CHEBI:83834"/>
        <dbReference type="EC" id="5.2.1.8"/>
    </reaction>
</comment>
<keyword evidence="4 7" id="KW-0802">TPR repeat</keyword>
<gene>
    <name evidence="9" type="ORF">TRICI_005038</name>
</gene>
<dbReference type="OrthoDB" id="442970at2759"/>
<dbReference type="PROSITE" id="PS50072">
    <property type="entry name" value="CSA_PPIASE_2"/>
    <property type="match status" value="1"/>
</dbReference>
<dbReference type="InterPro" id="IPR019734">
    <property type="entry name" value="TPR_rpt"/>
</dbReference>
<dbReference type="InterPro" id="IPR029000">
    <property type="entry name" value="Cyclophilin-like_dom_sf"/>
</dbReference>
<dbReference type="PROSITE" id="PS00170">
    <property type="entry name" value="CSA_PPIASE_1"/>
    <property type="match status" value="1"/>
</dbReference>
<dbReference type="InterPro" id="IPR002130">
    <property type="entry name" value="Cyclophilin-type_PPIase_dom"/>
</dbReference>
<dbReference type="PROSITE" id="PS50005">
    <property type="entry name" value="TPR"/>
    <property type="match status" value="1"/>
</dbReference>
<proteinExistence type="predicted"/>
<keyword evidence="5" id="KW-0697">Rotamase</keyword>
<dbReference type="VEuPathDB" id="FungiDB:TRICI_005038"/>
<evidence type="ECO:0000256" key="2">
    <source>
        <dbReference type="ARBA" id="ARBA00013194"/>
    </source>
</evidence>
<dbReference type="Proteomes" id="UP000761534">
    <property type="component" value="Unassembled WGS sequence"/>
</dbReference>
<dbReference type="InterPro" id="IPR011990">
    <property type="entry name" value="TPR-like_helical_dom_sf"/>
</dbReference>
<dbReference type="GO" id="GO:0042026">
    <property type="term" value="P:protein refolding"/>
    <property type="evidence" value="ECO:0007669"/>
    <property type="project" value="UniProtKB-ARBA"/>
</dbReference>
<dbReference type="PANTHER" id="PTHR11071">
    <property type="entry name" value="PEPTIDYL-PROLYL CIS-TRANS ISOMERASE"/>
    <property type="match status" value="1"/>
</dbReference>
<feature type="repeat" description="TPR" evidence="7">
    <location>
        <begin position="317"/>
        <end position="350"/>
    </location>
</feature>
<dbReference type="Gene3D" id="2.40.100.10">
    <property type="entry name" value="Cyclophilin-like"/>
    <property type="match status" value="1"/>
</dbReference>
<dbReference type="Gene3D" id="1.25.40.10">
    <property type="entry name" value="Tetratricopeptide repeat domain"/>
    <property type="match status" value="1"/>
</dbReference>
<dbReference type="GO" id="GO:0016018">
    <property type="term" value="F:cyclosporin A binding"/>
    <property type="evidence" value="ECO:0007669"/>
    <property type="project" value="TreeGrafter"/>
</dbReference>
<keyword evidence="3" id="KW-0677">Repeat</keyword>
<organism evidence="9 10">
    <name type="scientific">Trichomonascus ciferrii</name>
    <dbReference type="NCBI Taxonomy" id="44093"/>
    <lineage>
        <taxon>Eukaryota</taxon>
        <taxon>Fungi</taxon>
        <taxon>Dikarya</taxon>
        <taxon>Ascomycota</taxon>
        <taxon>Saccharomycotina</taxon>
        <taxon>Dipodascomycetes</taxon>
        <taxon>Dipodascales</taxon>
        <taxon>Trichomonascaceae</taxon>
        <taxon>Trichomonascus</taxon>
        <taxon>Trichomonascus ciferrii complex</taxon>
    </lineage>
</organism>
<evidence type="ECO:0000313" key="10">
    <source>
        <dbReference type="Proteomes" id="UP000761534"/>
    </source>
</evidence>
<dbReference type="SUPFAM" id="SSF48452">
    <property type="entry name" value="TPR-like"/>
    <property type="match status" value="1"/>
</dbReference>
<evidence type="ECO:0000256" key="5">
    <source>
        <dbReference type="ARBA" id="ARBA00023110"/>
    </source>
</evidence>
<dbReference type="AlphaFoldDB" id="A0A642UWT1"/>
<dbReference type="EMBL" id="SWFS01000387">
    <property type="protein sequence ID" value="KAA8906919.1"/>
    <property type="molecule type" value="Genomic_DNA"/>
</dbReference>
<sequence>MEFDDIYYEANPQRSYVYLEFVTRFDGHTGIRSRVIFELFDDIVPKTARNFKALCNESEKWTKDGVVLSYQGTCFHRVVRGFVIQGGDNEWGDGTGGRSIDNSVFDDESFEVKHDQPFLLSMANKGPNTNASQFFITLAPAPQLDGRNVVFGRVIGGKSYLRALELVAVDDNDRPLYAPVIEECGHLTSNAKIRVRPEDDGTGDLFEKSVLDEPQVDLDDPASVFRVVGAIKEIGTRQFKAGKNLKALEKYRKGCNYLEDYFPDDLNDDDLKTLVDLKVSLYLNVALTSIKLGVGDTAIKAASEALQMDGLGPREKAKAYYRRGNGYLLVRNEEDAIADLEMAKSFAPTDSAITALLKKAYEARAHRKKNQKAAMAKLFTKDEKLSGIFSDIA</sequence>